<organism evidence="1 2">
    <name type="scientific">Marasmius tenuissimus</name>
    <dbReference type="NCBI Taxonomy" id="585030"/>
    <lineage>
        <taxon>Eukaryota</taxon>
        <taxon>Fungi</taxon>
        <taxon>Dikarya</taxon>
        <taxon>Basidiomycota</taxon>
        <taxon>Agaricomycotina</taxon>
        <taxon>Agaricomycetes</taxon>
        <taxon>Agaricomycetidae</taxon>
        <taxon>Agaricales</taxon>
        <taxon>Marasmiineae</taxon>
        <taxon>Marasmiaceae</taxon>
        <taxon>Marasmius</taxon>
    </lineage>
</organism>
<proteinExistence type="predicted"/>
<name>A0ABR2ZHB6_9AGAR</name>
<comment type="caution">
    <text evidence="1">The sequence shown here is derived from an EMBL/GenBank/DDBJ whole genome shotgun (WGS) entry which is preliminary data.</text>
</comment>
<accession>A0ABR2ZHB6</accession>
<sequence length="132" mass="15492">MAEPTGHQDIAECPTITTAQRLEFYTMRQLVTYPNEMQKKPCFSCHTPSGGGNQFHPEFVKGGKCSCPFLVLPMVFYIWKRKDLLRKMAESFVLKEWETVEDFMKWFTTNDKHYFTQSLRILAWVAENTLKL</sequence>
<evidence type="ECO:0000313" key="1">
    <source>
        <dbReference type="EMBL" id="KAL0060986.1"/>
    </source>
</evidence>
<protein>
    <submittedName>
        <fullName evidence="1">Uncharacterized protein</fullName>
    </submittedName>
</protein>
<dbReference type="Proteomes" id="UP001437256">
    <property type="component" value="Unassembled WGS sequence"/>
</dbReference>
<dbReference type="EMBL" id="JBBXMP010000153">
    <property type="protein sequence ID" value="KAL0060986.1"/>
    <property type="molecule type" value="Genomic_DNA"/>
</dbReference>
<reference evidence="1 2" key="1">
    <citation type="submission" date="2024-05" db="EMBL/GenBank/DDBJ databases">
        <title>A draft genome resource for the thread blight pathogen Marasmius tenuissimus strain MS-2.</title>
        <authorList>
            <person name="Yulfo-Soto G.E."/>
            <person name="Baruah I.K."/>
            <person name="Amoako-Attah I."/>
            <person name="Bukari Y."/>
            <person name="Meinhardt L.W."/>
            <person name="Bailey B.A."/>
            <person name="Cohen S.P."/>
        </authorList>
    </citation>
    <scope>NUCLEOTIDE SEQUENCE [LARGE SCALE GENOMIC DNA]</scope>
    <source>
        <strain evidence="1 2">MS-2</strain>
    </source>
</reference>
<keyword evidence="2" id="KW-1185">Reference proteome</keyword>
<evidence type="ECO:0000313" key="2">
    <source>
        <dbReference type="Proteomes" id="UP001437256"/>
    </source>
</evidence>
<gene>
    <name evidence="1" type="ORF">AAF712_012217</name>
</gene>